<keyword evidence="1" id="KW-0238">DNA-binding</keyword>
<dbReference type="InterPro" id="IPR010985">
    <property type="entry name" value="Ribbon_hlx_hlx"/>
</dbReference>
<dbReference type="RefSeq" id="WP_072160897.1">
    <property type="nucleotide sequence ID" value="NZ_CP159837.1"/>
</dbReference>
<evidence type="ECO:0000313" key="1">
    <source>
        <dbReference type="EMBL" id="XCM36764.1"/>
    </source>
</evidence>
<organism evidence="1">
    <name type="scientific">Planktothricoides raciborskii GIHE-MW2</name>
    <dbReference type="NCBI Taxonomy" id="2792601"/>
    <lineage>
        <taxon>Bacteria</taxon>
        <taxon>Bacillati</taxon>
        <taxon>Cyanobacteriota</taxon>
        <taxon>Cyanophyceae</taxon>
        <taxon>Oscillatoriophycideae</taxon>
        <taxon>Oscillatoriales</taxon>
        <taxon>Oscillatoriaceae</taxon>
        <taxon>Planktothricoides</taxon>
    </lineage>
</organism>
<dbReference type="Pfam" id="PF19891">
    <property type="entry name" value="DUF6364"/>
    <property type="match status" value="1"/>
</dbReference>
<dbReference type="GO" id="GO:0006355">
    <property type="term" value="P:regulation of DNA-templated transcription"/>
    <property type="evidence" value="ECO:0007669"/>
    <property type="project" value="InterPro"/>
</dbReference>
<dbReference type="EMBL" id="CP159837">
    <property type="protein sequence ID" value="XCM36764.1"/>
    <property type="molecule type" value="Genomic_DNA"/>
</dbReference>
<protein>
    <submittedName>
        <fullName evidence="1">DNA-binding protein</fullName>
    </submittedName>
</protein>
<dbReference type="GO" id="GO:0003677">
    <property type="term" value="F:DNA binding"/>
    <property type="evidence" value="ECO:0007669"/>
    <property type="project" value="UniProtKB-KW"/>
</dbReference>
<proteinExistence type="predicted"/>
<gene>
    <name evidence="1" type="ORF">ABWT76_005541</name>
</gene>
<sequence>MPRDYMLRIRLNTQELERLKAVAQNRQVSMSEVIRNYIKRLPKPQKKSE</sequence>
<dbReference type="SUPFAM" id="SSF47598">
    <property type="entry name" value="Ribbon-helix-helix"/>
    <property type="match status" value="1"/>
</dbReference>
<name>A0AAU8JF77_9CYAN</name>
<accession>A0AAU8JF77</accession>
<dbReference type="InterPro" id="IPR045944">
    <property type="entry name" value="DUF6364"/>
</dbReference>
<reference evidence="1" key="1">
    <citation type="submission" date="2024-07" db="EMBL/GenBank/DDBJ databases">
        <authorList>
            <person name="Kim Y.J."/>
            <person name="Jeong J.Y."/>
        </authorList>
    </citation>
    <scope>NUCLEOTIDE SEQUENCE</scope>
    <source>
        <strain evidence="1">GIHE-MW2</strain>
    </source>
</reference>
<dbReference type="AlphaFoldDB" id="A0AAU8JF77"/>